<dbReference type="Gene3D" id="1.25.40.10">
    <property type="entry name" value="Tetratricopeptide repeat domain"/>
    <property type="match status" value="4"/>
</dbReference>
<evidence type="ECO:0000313" key="3">
    <source>
        <dbReference type="RefSeq" id="XP_683999.4"/>
    </source>
</evidence>
<proteinExistence type="predicted"/>
<dbReference type="PANTHER" id="PTHR47503">
    <property type="entry name" value="PURKINJE CELL PROTEIN 2"/>
    <property type="match status" value="1"/>
</dbReference>
<evidence type="ECO:0000256" key="1">
    <source>
        <dbReference type="SAM" id="MobiDB-lite"/>
    </source>
</evidence>
<feature type="compositionally biased region" description="Low complexity" evidence="1">
    <location>
        <begin position="413"/>
        <end position="430"/>
    </location>
</feature>
<organism evidence="2 3">
    <name type="scientific">Danio rerio</name>
    <name type="common">Zebrafish</name>
    <name type="synonym">Brachydanio rerio</name>
    <dbReference type="NCBI Taxonomy" id="7955"/>
    <lineage>
        <taxon>Eukaryota</taxon>
        <taxon>Metazoa</taxon>
        <taxon>Chordata</taxon>
        <taxon>Craniata</taxon>
        <taxon>Vertebrata</taxon>
        <taxon>Euteleostomi</taxon>
        <taxon>Actinopterygii</taxon>
        <taxon>Neopterygii</taxon>
        <taxon>Teleostei</taxon>
        <taxon>Ostariophysi</taxon>
        <taxon>Cypriniformes</taxon>
        <taxon>Danionidae</taxon>
        <taxon>Danioninae</taxon>
        <taxon>Danio</taxon>
    </lineage>
</organism>
<evidence type="ECO:0000313" key="2">
    <source>
        <dbReference type="Proteomes" id="UP000000437"/>
    </source>
</evidence>
<dbReference type="InterPro" id="IPR011990">
    <property type="entry name" value="TPR-like_helical_dom_sf"/>
</dbReference>
<dbReference type="InterPro" id="IPR042168">
    <property type="entry name" value="Pcp2"/>
</dbReference>
<dbReference type="GO" id="GO:0005085">
    <property type="term" value="F:guanyl-nucleotide exchange factor activity"/>
    <property type="evidence" value="ECO:0007669"/>
    <property type="project" value="InterPro"/>
</dbReference>
<dbReference type="SMART" id="SM00390">
    <property type="entry name" value="GoLoco"/>
    <property type="match status" value="7"/>
</dbReference>
<dbReference type="InterPro" id="IPR003109">
    <property type="entry name" value="GoLoco_motif"/>
</dbReference>
<dbReference type="GeneID" id="556170"/>
<dbReference type="AlphaFoldDB" id="A0A8N7T6F1"/>
<gene>
    <name evidence="3" type="primary">LOC556170</name>
</gene>
<feature type="region of interest" description="Disordered" evidence="1">
    <location>
        <begin position="266"/>
        <end position="310"/>
    </location>
</feature>
<dbReference type="Proteomes" id="UP000000437">
    <property type="component" value="Chromosome 3"/>
</dbReference>
<dbReference type="PANTHER" id="PTHR47503:SF1">
    <property type="entry name" value="PURKINJE CELL PROTEIN 2 HOMOLOG"/>
    <property type="match status" value="1"/>
</dbReference>
<dbReference type="PROSITE" id="PS50877">
    <property type="entry name" value="GOLOCO"/>
    <property type="match status" value="6"/>
</dbReference>
<feature type="compositionally biased region" description="Low complexity" evidence="1">
    <location>
        <begin position="285"/>
        <end position="310"/>
    </location>
</feature>
<protein>
    <submittedName>
        <fullName evidence="3">Uncharacterized protein isoform X1</fullName>
    </submittedName>
</protein>
<feature type="compositionally biased region" description="Basic and acidic residues" evidence="1">
    <location>
        <begin position="599"/>
        <end position="612"/>
    </location>
</feature>
<feature type="region of interest" description="Disordered" evidence="1">
    <location>
        <begin position="393"/>
        <end position="445"/>
    </location>
</feature>
<keyword evidence="2" id="KW-1185">Reference proteome</keyword>
<sequence length="612" mass="67730">MEEVTAEQDELLTIVSNGQRGRMEDQRCTLTPITKTRQVHANNSDPDELFQLLVKSQCQRLDEQRVAHSSMPGMEAFTIRDQKDGNMLKTNFDQICNIVSKAQSFRKNSKGSLNPEASGSIRRASFSPQALADAEVYSTLPARSASFNPISDKNNMDYENVQREQDQLLCLVSQAQRGRIEEQRCSINPFAPGHSDNTQSDQEVEKFFKLIANTQNRRLDDQRATLNLLPVVQTPTGMTTQESDQLFNMVSRLQGSRIDDQRCAAPNIQLGSPAPPKKSLSQPISPNKRSSGSGSPSKSSRRSGSFSPASEVQNAIDQDHFFSLVHHAQQNRLDDQRCSFVPYIKPSSSPSNPVANPRVDDREQFFNLLANFQSKGLDDQRVALSALPGIQASHVGSRTERNRSPTPQIVLTPASPAAPKKVSPSPSSPSLSVCEADRPPPRSATFCPVADSDRLLYDDPNAQISFQISMRFPPHQTHDANNQPYVYPEVFLTIGQAGETMVLPLSPRPGRPMSLSVNPPRNHRSRSSSPNRSPGRQGRSRPSSPHPGDTVNLIGPYEDYFSLIQRVHGAQLQQADGRDRATEAKESKETRKGKGKSSAKKEKKEGSKDKKK</sequence>
<dbReference type="RefSeq" id="XP_683999.4">
    <property type="nucleotide sequence ID" value="XM_678907.10"/>
</dbReference>
<feature type="compositionally biased region" description="Basic and acidic residues" evidence="1">
    <location>
        <begin position="576"/>
        <end position="592"/>
    </location>
</feature>
<feature type="region of interest" description="Disordered" evidence="1">
    <location>
        <begin position="570"/>
        <end position="612"/>
    </location>
</feature>
<accession>A0A8N7T6F1</accession>
<dbReference type="OrthoDB" id="286233at2759"/>
<reference evidence="3" key="1">
    <citation type="submission" date="2025-08" db="UniProtKB">
        <authorList>
            <consortium name="RefSeq"/>
        </authorList>
    </citation>
    <scope>IDENTIFICATION</scope>
    <source>
        <strain evidence="3">Tuebingen</strain>
        <tissue evidence="3">Fibroblasts and whole tissue</tissue>
    </source>
</reference>
<name>A0A8N7T6F1_DANRE</name>
<feature type="region of interest" description="Disordered" evidence="1">
    <location>
        <begin position="502"/>
        <end position="554"/>
    </location>
</feature>
<feature type="compositionally biased region" description="Low complexity" evidence="1">
    <location>
        <begin position="527"/>
        <end position="548"/>
    </location>
</feature>
<dbReference type="Pfam" id="PF02188">
    <property type="entry name" value="GoLoco"/>
    <property type="match status" value="3"/>
</dbReference>